<organism evidence="2 3">
    <name type="scientific">Clathrus columnatus</name>
    <dbReference type="NCBI Taxonomy" id="1419009"/>
    <lineage>
        <taxon>Eukaryota</taxon>
        <taxon>Fungi</taxon>
        <taxon>Dikarya</taxon>
        <taxon>Basidiomycota</taxon>
        <taxon>Agaricomycotina</taxon>
        <taxon>Agaricomycetes</taxon>
        <taxon>Phallomycetidae</taxon>
        <taxon>Phallales</taxon>
        <taxon>Clathraceae</taxon>
        <taxon>Clathrus</taxon>
    </lineage>
</organism>
<reference evidence="2" key="1">
    <citation type="submission" date="2021-10" db="EMBL/GenBank/DDBJ databases">
        <title>De novo Genome Assembly of Clathrus columnatus (Basidiomycota, Fungi) Using Illumina and Nanopore Sequence Data.</title>
        <authorList>
            <person name="Ogiso-Tanaka E."/>
            <person name="Itagaki H."/>
            <person name="Hosoya T."/>
            <person name="Hosaka K."/>
        </authorList>
    </citation>
    <scope>NUCLEOTIDE SEQUENCE</scope>
    <source>
        <strain evidence="2">MO-923</strain>
    </source>
</reference>
<name>A0AAV5A8C6_9AGAM</name>
<feature type="compositionally biased region" description="Basic and acidic residues" evidence="1">
    <location>
        <begin position="205"/>
        <end position="215"/>
    </location>
</feature>
<feature type="region of interest" description="Disordered" evidence="1">
    <location>
        <begin position="205"/>
        <end position="258"/>
    </location>
</feature>
<feature type="compositionally biased region" description="Acidic residues" evidence="1">
    <location>
        <begin position="731"/>
        <end position="742"/>
    </location>
</feature>
<comment type="caution">
    <text evidence="2">The sequence shown here is derived from an EMBL/GenBank/DDBJ whole genome shotgun (WGS) entry which is preliminary data.</text>
</comment>
<feature type="compositionally biased region" description="Polar residues" evidence="1">
    <location>
        <begin position="154"/>
        <end position="164"/>
    </location>
</feature>
<feature type="compositionally biased region" description="Polar residues" evidence="1">
    <location>
        <begin position="695"/>
        <end position="712"/>
    </location>
</feature>
<feature type="compositionally biased region" description="Basic and acidic residues" evidence="1">
    <location>
        <begin position="229"/>
        <end position="248"/>
    </location>
</feature>
<feature type="compositionally biased region" description="Low complexity" evidence="1">
    <location>
        <begin position="218"/>
        <end position="228"/>
    </location>
</feature>
<evidence type="ECO:0000313" key="3">
    <source>
        <dbReference type="Proteomes" id="UP001050691"/>
    </source>
</evidence>
<feature type="compositionally biased region" description="Basic and acidic residues" evidence="1">
    <location>
        <begin position="554"/>
        <end position="563"/>
    </location>
</feature>
<feature type="compositionally biased region" description="Low complexity" evidence="1">
    <location>
        <begin position="332"/>
        <end position="353"/>
    </location>
</feature>
<feature type="compositionally biased region" description="Low complexity" evidence="1">
    <location>
        <begin position="298"/>
        <end position="313"/>
    </location>
</feature>
<feature type="compositionally biased region" description="Polar residues" evidence="1">
    <location>
        <begin position="391"/>
        <end position="400"/>
    </location>
</feature>
<feature type="region of interest" description="Disordered" evidence="1">
    <location>
        <begin position="292"/>
        <end position="772"/>
    </location>
</feature>
<feature type="region of interest" description="Disordered" evidence="1">
    <location>
        <begin position="1"/>
        <end position="76"/>
    </location>
</feature>
<feature type="compositionally biased region" description="Polar residues" evidence="1">
    <location>
        <begin position="613"/>
        <end position="622"/>
    </location>
</feature>
<feature type="compositionally biased region" description="Basic and acidic residues" evidence="1">
    <location>
        <begin position="21"/>
        <end position="37"/>
    </location>
</feature>
<dbReference type="EMBL" id="BPWL01000006">
    <property type="protein sequence ID" value="GJJ10874.1"/>
    <property type="molecule type" value="Genomic_DNA"/>
</dbReference>
<feature type="compositionally biased region" description="Basic and acidic residues" evidence="1">
    <location>
        <begin position="55"/>
        <end position="74"/>
    </location>
</feature>
<sequence length="772" mass="85156">MSESNKESGVGGFVSSSTQLPEERQGGEASRDNEKTESQSMQELRPVPPPDQYDEDHGNKQEMKRQGEEVDHESSPVLFLRTTSESRSTLPIPVINWANSRFVYNIYRLNTLELQDVPRHTYTNQQPRPRSTESEVRSAVKSSRVLMNEMEPGQSYSLYPTSDTRTGDSEPIQLQRRLGLTGPGLSKAVLSRGRIWETERFDGWESRNDGERNREFMPPTSTSSSPYTDTKERERKRGENENEEDRSSTSRRSIPTASVELALPVSKVREDGEEYPYSTPFAATSIHRSREDTAVTFSTTNPSASTQTSSSISRAEENPSTPPVPRARNESVSDSSSALAISHPSSSSKHTLSQNRYSPNSMSKRLPSPLDSSVEYREERRKQQSWIAADTPSSSRNPSYRQDDSIPSRPGTSSRTRGTSMITPPDTEDSSYHHSRSHVSRSPDLSYFQNASSSKSGTTNTNTNITFQGSMTYHSQQDPFKQQQYCAEPSSHPSSKYSRIQSDHGGRPSSSLHTSSHSRSGPDNIGIERSYSQGYSGKDLNVGRRFVRSNPSVEDNRSHEPRVGRSTSATPPTPDNKDTLKQRTPYVEYQRTVPPRQDERSAEGRKPIHDQENSMLDSTSGPSVGLYSVLKGVRAGPSPDVNTNLPPSKATSSYSTPSTTSVSLSPVLSKSLPSLRETFASPTISTESLPPPPSSHTINSVGTTSGRQQTVTIPPAQTPSRAIPGGPWLYDGEEPDLEEDDGANVADEAGRPKKRRRTRVALSCAGQPSQSS</sequence>
<feature type="compositionally biased region" description="Low complexity" evidence="1">
    <location>
        <begin position="450"/>
        <end position="464"/>
    </location>
</feature>
<feature type="compositionally biased region" description="Low complexity" evidence="1">
    <location>
        <begin position="507"/>
        <end position="522"/>
    </location>
</feature>
<feature type="compositionally biased region" description="Polar residues" evidence="1">
    <location>
        <begin position="410"/>
        <end position="422"/>
    </location>
</feature>
<feature type="compositionally biased region" description="Polar residues" evidence="1">
    <location>
        <begin position="354"/>
        <end position="363"/>
    </location>
</feature>
<keyword evidence="3" id="KW-1185">Reference proteome</keyword>
<feature type="compositionally biased region" description="Basic and acidic residues" evidence="1">
    <location>
        <begin position="596"/>
        <end position="612"/>
    </location>
</feature>
<evidence type="ECO:0000256" key="1">
    <source>
        <dbReference type="SAM" id="MobiDB-lite"/>
    </source>
</evidence>
<evidence type="ECO:0000313" key="2">
    <source>
        <dbReference type="EMBL" id="GJJ10874.1"/>
    </source>
</evidence>
<dbReference type="Proteomes" id="UP001050691">
    <property type="component" value="Unassembled WGS sequence"/>
</dbReference>
<accession>A0AAV5A8C6</accession>
<gene>
    <name evidence="2" type="ORF">Clacol_005102</name>
</gene>
<feature type="region of interest" description="Disordered" evidence="1">
    <location>
        <begin position="122"/>
        <end position="169"/>
    </location>
</feature>
<protein>
    <submittedName>
        <fullName evidence="2">Uncharacterized protein</fullName>
    </submittedName>
</protein>
<feature type="compositionally biased region" description="Low complexity" evidence="1">
    <location>
        <begin position="646"/>
        <end position="675"/>
    </location>
</feature>
<dbReference type="AlphaFoldDB" id="A0AAV5A8C6"/>
<proteinExistence type="predicted"/>
<feature type="compositionally biased region" description="Polar residues" evidence="1">
    <location>
        <begin position="465"/>
        <end position="500"/>
    </location>
</feature>